<evidence type="ECO:0000313" key="2">
    <source>
        <dbReference type="Proteomes" id="UP000712281"/>
    </source>
</evidence>
<gene>
    <name evidence="1" type="ORF">F2Q68_00039483</name>
</gene>
<sequence>MEPKEKYGVDWVWCKDKDIILRDCLSRLYEGLEKSRSIMKVRARYGQAVRTIDRTKQQWPEYAIGSVWSKTGWKEKGTFTLQPYPHKNPSCPLIQTEAIPSIQASLSELYLQPIRRHHSDYIDQPKTQS</sequence>
<name>A0A8S9M8Y2_BRACR</name>
<dbReference type="EMBL" id="QGKW02000007">
    <property type="protein sequence ID" value="KAF2616510.1"/>
    <property type="molecule type" value="Genomic_DNA"/>
</dbReference>
<reference evidence="1" key="1">
    <citation type="submission" date="2019-12" db="EMBL/GenBank/DDBJ databases">
        <title>Genome sequencing and annotation of Brassica cretica.</title>
        <authorList>
            <person name="Studholme D.J."/>
            <person name="Sarris P.F."/>
        </authorList>
    </citation>
    <scope>NUCLEOTIDE SEQUENCE</scope>
    <source>
        <strain evidence="1">PFS-001/15</strain>
        <tissue evidence="1">Leaf</tissue>
    </source>
</reference>
<comment type="caution">
    <text evidence="1">The sequence shown here is derived from an EMBL/GenBank/DDBJ whole genome shotgun (WGS) entry which is preliminary data.</text>
</comment>
<dbReference type="AlphaFoldDB" id="A0A8S9M8Y2"/>
<protein>
    <submittedName>
        <fullName evidence="1">Uncharacterized protein</fullName>
    </submittedName>
</protein>
<dbReference type="Proteomes" id="UP000712281">
    <property type="component" value="Unassembled WGS sequence"/>
</dbReference>
<evidence type="ECO:0000313" key="1">
    <source>
        <dbReference type="EMBL" id="KAF2616510.1"/>
    </source>
</evidence>
<accession>A0A8S9M8Y2</accession>
<proteinExistence type="predicted"/>
<organism evidence="1 2">
    <name type="scientific">Brassica cretica</name>
    <name type="common">Mustard</name>
    <dbReference type="NCBI Taxonomy" id="69181"/>
    <lineage>
        <taxon>Eukaryota</taxon>
        <taxon>Viridiplantae</taxon>
        <taxon>Streptophyta</taxon>
        <taxon>Embryophyta</taxon>
        <taxon>Tracheophyta</taxon>
        <taxon>Spermatophyta</taxon>
        <taxon>Magnoliopsida</taxon>
        <taxon>eudicotyledons</taxon>
        <taxon>Gunneridae</taxon>
        <taxon>Pentapetalae</taxon>
        <taxon>rosids</taxon>
        <taxon>malvids</taxon>
        <taxon>Brassicales</taxon>
        <taxon>Brassicaceae</taxon>
        <taxon>Brassiceae</taxon>
        <taxon>Brassica</taxon>
    </lineage>
</organism>